<dbReference type="EMBL" id="CAJOBR010031286">
    <property type="protein sequence ID" value="CAF4994498.1"/>
    <property type="molecule type" value="Genomic_DNA"/>
</dbReference>
<sequence>MGNCIGKKSHAQKKHHQYSSSIISTSKLRSNNQLTIKSNRPPSSNQTSNHIARFYNVKQSDILFNRNEQNEKNAVEYPLSLATTVRKDQFLFTNTSARLSPIQLSIQCKTFKLSNDVLDFCENNVVNSGTLITNQQDSAMGHFVSKEKEISNNNEVLIFTQEILSGR</sequence>
<organism evidence="2 3">
    <name type="scientific">Rotaria socialis</name>
    <dbReference type="NCBI Taxonomy" id="392032"/>
    <lineage>
        <taxon>Eukaryota</taxon>
        <taxon>Metazoa</taxon>
        <taxon>Spiralia</taxon>
        <taxon>Gnathifera</taxon>
        <taxon>Rotifera</taxon>
        <taxon>Eurotatoria</taxon>
        <taxon>Bdelloidea</taxon>
        <taxon>Philodinida</taxon>
        <taxon>Philodinidae</taxon>
        <taxon>Rotaria</taxon>
    </lineage>
</organism>
<proteinExistence type="predicted"/>
<evidence type="ECO:0000256" key="1">
    <source>
        <dbReference type="SAM" id="MobiDB-lite"/>
    </source>
</evidence>
<gene>
    <name evidence="2" type="ORF">QYT958_LOCUS37464</name>
</gene>
<feature type="region of interest" description="Disordered" evidence="1">
    <location>
        <begin position="1"/>
        <end position="22"/>
    </location>
</feature>
<evidence type="ECO:0000313" key="3">
    <source>
        <dbReference type="Proteomes" id="UP000663848"/>
    </source>
</evidence>
<dbReference type="AlphaFoldDB" id="A0A822ADT9"/>
<protein>
    <submittedName>
        <fullName evidence="2">Uncharacterized protein</fullName>
    </submittedName>
</protein>
<reference evidence="2" key="1">
    <citation type="submission" date="2021-02" db="EMBL/GenBank/DDBJ databases">
        <authorList>
            <person name="Nowell W R."/>
        </authorList>
    </citation>
    <scope>NUCLEOTIDE SEQUENCE</scope>
</reference>
<feature type="compositionally biased region" description="Basic residues" evidence="1">
    <location>
        <begin position="7"/>
        <end position="17"/>
    </location>
</feature>
<accession>A0A822ADT9</accession>
<dbReference type="Proteomes" id="UP000663848">
    <property type="component" value="Unassembled WGS sequence"/>
</dbReference>
<comment type="caution">
    <text evidence="2">The sequence shown here is derived from an EMBL/GenBank/DDBJ whole genome shotgun (WGS) entry which is preliminary data.</text>
</comment>
<evidence type="ECO:0000313" key="2">
    <source>
        <dbReference type="EMBL" id="CAF4994498.1"/>
    </source>
</evidence>
<name>A0A822ADT9_9BILA</name>